<accession>A0A316VWQ2</accession>
<keyword evidence="4" id="KW-0012">Acyltransferase</keyword>
<dbReference type="InParanoid" id="A0A316VWQ2"/>
<dbReference type="Pfam" id="PF06974">
    <property type="entry name" value="WS_DGAT_C"/>
    <property type="match status" value="1"/>
</dbReference>
<comment type="pathway">
    <text evidence="2">Lipid metabolism.</text>
</comment>
<evidence type="ECO:0000256" key="6">
    <source>
        <dbReference type="ARBA" id="ARBA00047604"/>
    </source>
</evidence>
<feature type="domain" description="O-acyltransferase WSD1 C-terminal" evidence="10">
    <location>
        <begin position="570"/>
        <end position="693"/>
    </location>
</feature>
<comment type="catalytic activity">
    <reaction evidence="7">
        <text>an acyl-CoA + a 1,2-diacyl-sn-glycerol = a triacyl-sn-glycerol + CoA</text>
        <dbReference type="Rhea" id="RHEA:10868"/>
        <dbReference type="ChEBI" id="CHEBI:17815"/>
        <dbReference type="ChEBI" id="CHEBI:57287"/>
        <dbReference type="ChEBI" id="CHEBI:58342"/>
        <dbReference type="ChEBI" id="CHEBI:64615"/>
        <dbReference type="EC" id="2.3.1.20"/>
    </reaction>
</comment>
<dbReference type="GO" id="GO:0047196">
    <property type="term" value="F:long-chain-alcohol O-fatty-acyltransferase activity"/>
    <property type="evidence" value="ECO:0007669"/>
    <property type="project" value="UniProtKB-EC"/>
</dbReference>
<evidence type="ECO:0000259" key="9">
    <source>
        <dbReference type="Pfam" id="PF03007"/>
    </source>
</evidence>
<evidence type="ECO:0000256" key="2">
    <source>
        <dbReference type="ARBA" id="ARBA00005189"/>
    </source>
</evidence>
<keyword evidence="12" id="KW-1185">Reference proteome</keyword>
<evidence type="ECO:0000256" key="8">
    <source>
        <dbReference type="SAM" id="MobiDB-lite"/>
    </source>
</evidence>
<organism evidence="11 12">
    <name type="scientific">Ceraceosorus guamensis</name>
    <dbReference type="NCBI Taxonomy" id="1522189"/>
    <lineage>
        <taxon>Eukaryota</taxon>
        <taxon>Fungi</taxon>
        <taxon>Dikarya</taxon>
        <taxon>Basidiomycota</taxon>
        <taxon>Ustilaginomycotina</taxon>
        <taxon>Exobasidiomycetes</taxon>
        <taxon>Ceraceosorales</taxon>
        <taxon>Ceraceosoraceae</taxon>
        <taxon>Ceraceosorus</taxon>
    </lineage>
</organism>
<evidence type="ECO:0000256" key="3">
    <source>
        <dbReference type="ARBA" id="ARBA00022679"/>
    </source>
</evidence>
<dbReference type="STRING" id="1522189.A0A316VWQ2"/>
<dbReference type="InterPro" id="IPR009721">
    <property type="entry name" value="O-acyltransferase_WSD1_C"/>
</dbReference>
<dbReference type="Proteomes" id="UP000245783">
    <property type="component" value="Unassembled WGS sequence"/>
</dbReference>
<comment type="similarity">
    <text evidence="5">In the N-terminal section; belongs to the long-chain O-acyltransferase family.</text>
</comment>
<sequence length="743" mass="81566">MAGAQEISSGEEAVSSQSFPRKGSETSSTSAASHNGLSASSIAPNGSSATSSAVDVTTPSVSSRSSRLSSLEKDDSSEALQRIRKRSSLSRAGSPRSRSESGFFAAARTQEKGIQSGETRSSALPVGALSAGFLAKLVQGVVDSLEDRLENLASRPDWIGTAASLTLERGYWIEDRIAEEEILRREAIGGIDNMWLLLSDTTSSFNPVCTATFVFKEPPTLDKIKEALKVQSDLFPKYKQKLANVGRKWHGAHFVDDPDWNVNRHVSIQRLPEPASKKELEEYTARFIAKDWDFDKPLWESVIFDNFVDAQRGAKGAMVTRGHHTLTDGQGFCLSLLSATSFRPELERLLNDGASTLRLARRGRAKPSKLHKALKPLDKFQNTLFLQLAMLALFWSMWIVSLVADAYGSIEQGLVIGFWWLFTAWRQRYATTTYHGPRVKGKEFSTSKAFEMDDIKTIQKAFSGPTPGGIIDQISGRRGKYISGHITLNDVLCTVIADAIIDEMDDMDEDPAHHPPGLFSWIQRSANALLPSRIALMIPISIRPISNTSMSNWSTGSIAYLPCGSAKEGLPTGAKAMHRRLKGNSRALNTLKRGWLPTLSFWAIQLTGQAPILYPSALWTPVSAVVRWCLEFTLCSFTAVLTNVPGPPGEVHLAESEVVQWTASPPQAGKNTLGIGIISFNKRCCVTIVADHVVDCPSEGVADRITHKVERRFTQYLEVARDILKSAEKKKKRRESNAAGISN</sequence>
<proteinExistence type="inferred from homology"/>
<evidence type="ECO:0000313" key="12">
    <source>
        <dbReference type="Proteomes" id="UP000245783"/>
    </source>
</evidence>
<reference evidence="11 12" key="1">
    <citation type="journal article" date="2018" name="Mol. Biol. Evol.">
        <title>Broad Genomic Sampling Reveals a Smut Pathogenic Ancestry of the Fungal Clade Ustilaginomycotina.</title>
        <authorList>
            <person name="Kijpornyongpan T."/>
            <person name="Mondo S.J."/>
            <person name="Barry K."/>
            <person name="Sandor L."/>
            <person name="Lee J."/>
            <person name="Lipzen A."/>
            <person name="Pangilinan J."/>
            <person name="LaButti K."/>
            <person name="Hainaut M."/>
            <person name="Henrissat B."/>
            <person name="Grigoriev I.V."/>
            <person name="Spatafora J.W."/>
            <person name="Aime M.C."/>
        </authorList>
    </citation>
    <scope>NUCLEOTIDE SEQUENCE [LARGE SCALE GENOMIC DNA]</scope>
    <source>
        <strain evidence="11 12">MCA 4658</strain>
    </source>
</reference>
<keyword evidence="3" id="KW-0808">Transferase</keyword>
<evidence type="ECO:0000256" key="7">
    <source>
        <dbReference type="ARBA" id="ARBA00048109"/>
    </source>
</evidence>
<dbReference type="GO" id="GO:0019432">
    <property type="term" value="P:triglyceride biosynthetic process"/>
    <property type="evidence" value="ECO:0007669"/>
    <property type="project" value="UniProtKB-UniPathway"/>
</dbReference>
<dbReference type="PANTHER" id="PTHR31650">
    <property type="entry name" value="O-ACYLTRANSFERASE (WSD1-LIKE) FAMILY PROTEIN"/>
    <property type="match status" value="1"/>
</dbReference>
<feature type="compositionally biased region" description="Polar residues" evidence="8">
    <location>
        <begin position="14"/>
        <end position="46"/>
    </location>
</feature>
<dbReference type="InterPro" id="IPR045034">
    <property type="entry name" value="O-acyltransferase_WSD1-like"/>
</dbReference>
<dbReference type="UniPathway" id="UPA00282"/>
<dbReference type="GeneID" id="37037060"/>
<feature type="compositionally biased region" description="Low complexity" evidence="8">
    <location>
        <begin position="47"/>
        <end position="69"/>
    </location>
</feature>
<evidence type="ECO:0000256" key="5">
    <source>
        <dbReference type="ARBA" id="ARBA00024360"/>
    </source>
</evidence>
<protein>
    <submittedName>
        <fullName evidence="11">Uncharacterized protein</fullName>
    </submittedName>
</protein>
<dbReference type="OrthoDB" id="619536at2759"/>
<evidence type="ECO:0000313" key="11">
    <source>
        <dbReference type="EMBL" id="PWN42046.1"/>
    </source>
</evidence>
<dbReference type="GO" id="GO:0005886">
    <property type="term" value="C:plasma membrane"/>
    <property type="evidence" value="ECO:0007669"/>
    <property type="project" value="TreeGrafter"/>
</dbReference>
<evidence type="ECO:0000256" key="1">
    <source>
        <dbReference type="ARBA" id="ARBA00004771"/>
    </source>
</evidence>
<dbReference type="PANTHER" id="PTHR31650:SF1">
    <property type="entry name" value="WAX ESTER SYNTHASE_DIACYLGLYCEROL ACYLTRANSFERASE 4-RELATED"/>
    <property type="match status" value="1"/>
</dbReference>
<evidence type="ECO:0000259" key="10">
    <source>
        <dbReference type="Pfam" id="PF06974"/>
    </source>
</evidence>
<comment type="pathway">
    <text evidence="1">Glycerolipid metabolism; triacylglycerol biosynthesis.</text>
</comment>
<comment type="catalytic activity">
    <reaction evidence="6">
        <text>a long chain fatty alcohol + a fatty acyl-CoA = a long-chain alcohol wax ester + CoA</text>
        <dbReference type="Rhea" id="RHEA:38443"/>
        <dbReference type="ChEBI" id="CHEBI:17135"/>
        <dbReference type="ChEBI" id="CHEBI:57287"/>
        <dbReference type="ChEBI" id="CHEBI:77636"/>
        <dbReference type="ChEBI" id="CHEBI:235323"/>
        <dbReference type="EC" id="2.3.1.75"/>
    </reaction>
</comment>
<name>A0A316VWQ2_9BASI</name>
<dbReference type="Pfam" id="PF03007">
    <property type="entry name" value="WS_DGAT_cat"/>
    <property type="match status" value="1"/>
</dbReference>
<feature type="domain" description="O-acyltransferase WSD1-like N-terminal" evidence="9">
    <location>
        <begin position="218"/>
        <end position="331"/>
    </location>
</feature>
<evidence type="ECO:0000256" key="4">
    <source>
        <dbReference type="ARBA" id="ARBA00023315"/>
    </source>
</evidence>
<dbReference type="EMBL" id="KZ819384">
    <property type="protein sequence ID" value="PWN42046.1"/>
    <property type="molecule type" value="Genomic_DNA"/>
</dbReference>
<feature type="region of interest" description="Disordered" evidence="8">
    <location>
        <begin position="1"/>
        <end position="119"/>
    </location>
</feature>
<gene>
    <name evidence="11" type="ORF">IE81DRAFT_330464</name>
</gene>
<dbReference type="AlphaFoldDB" id="A0A316VWQ2"/>
<dbReference type="InterPro" id="IPR004255">
    <property type="entry name" value="O-acyltransferase_WSD1_N"/>
</dbReference>
<dbReference type="GO" id="GO:0004144">
    <property type="term" value="F:diacylglycerol O-acyltransferase activity"/>
    <property type="evidence" value="ECO:0007669"/>
    <property type="project" value="UniProtKB-EC"/>
</dbReference>
<dbReference type="RefSeq" id="XP_025369206.1">
    <property type="nucleotide sequence ID" value="XM_025515190.1"/>
</dbReference>